<evidence type="ECO:0000313" key="1">
    <source>
        <dbReference type="EMBL" id="QHT07535.1"/>
    </source>
</evidence>
<dbReference type="EMBL" id="MN739482">
    <property type="protein sequence ID" value="QHT07535.1"/>
    <property type="molecule type" value="Genomic_DNA"/>
</dbReference>
<name>A0A6C0CVJ9_9ZZZZ</name>
<protein>
    <submittedName>
        <fullName evidence="1">Uncharacterized protein</fullName>
    </submittedName>
</protein>
<reference evidence="1" key="1">
    <citation type="journal article" date="2020" name="Nature">
        <title>Giant virus diversity and host interactions through global metagenomics.</title>
        <authorList>
            <person name="Schulz F."/>
            <person name="Roux S."/>
            <person name="Paez-Espino D."/>
            <person name="Jungbluth S."/>
            <person name="Walsh D.A."/>
            <person name="Denef V.J."/>
            <person name="McMahon K.D."/>
            <person name="Konstantinidis K.T."/>
            <person name="Eloe-Fadrosh E.A."/>
            <person name="Kyrpides N.C."/>
            <person name="Woyke T."/>
        </authorList>
    </citation>
    <scope>NUCLEOTIDE SEQUENCE</scope>
    <source>
        <strain evidence="1">GVMAG-M-3300021963-12</strain>
    </source>
</reference>
<proteinExistence type="predicted"/>
<organism evidence="1">
    <name type="scientific">viral metagenome</name>
    <dbReference type="NCBI Taxonomy" id="1070528"/>
    <lineage>
        <taxon>unclassified sequences</taxon>
        <taxon>metagenomes</taxon>
        <taxon>organismal metagenomes</taxon>
    </lineage>
</organism>
<accession>A0A6C0CVJ9</accession>
<sequence length="68" mass="8131">MDSLELLSYTIKILKDIIVLMRNPLNEEHRRRITYDCMRRIEQLSKIKTEVEDRVLSECLISPLVLDQ</sequence>
<dbReference type="AlphaFoldDB" id="A0A6C0CVJ9"/>